<sequence>MQKVYSEQITTADSLLESFAARYPFALDEFQQEAMRHLAAGRSVLVTAPTGTGKTMVAEYAIWQALQQHKRVIYTTPLKALSNQKYQDFCQMYGSETVGLMTGDIVEHGRAQIVIMTTEVYRNMLLEEERERKAQRPSALSDIGFLIFDELHYISDPQRGPVWEEAIICSPAHIQIVGLSATVSNATDLVDWMSRVHGPTSLVVHNERAVPLEHFYLLDGQLHLVQNTEGQRVKRFRHIGGEAKRELARNRYARYGSAGRRQQKEEYEEGQRTPVQGQGTDQQEAEPVKKHAAPKPAEVLQTLKEAELLPCLYFLPGRKMVMEAAQQAASLSFTTPEEQTLIVAQLAQWKETLSKEDRQLFQVQLLSQLLPQGIGFHHAGLLPGLKLIVESLFAQGYLRAVFATDTLALGVNMPARAVVVGSLSKFDGQQMRLLTPNEYRQLTGRAGRRGLDTRGAAVIPYSPWETFEEAFAHITGPQLPVMSSFEIRYNSILNLWQPGDEDYIQQICASSLNEYQRAQRFQQKNKKRAEKQQSRKKQRKQKVSQNPYKQQHTDFIYPNLSAMGEAELRGTIQILRAFKFIDDETDTLTLKGHLLRHIYHPAGLTLIELITSGALQNCSPLELAEICSWFTFEKDRRFGNRFELGSHLKNIHLQLWDIEDEVHASEQEANVTLSPATMPDFHSLALAWGKGQSLSMIVEQIDLAEGDVLMLLNQTIDLLQQLQSAIGHVLDDKDLWDKELALSGYRHNNQRRKAERRLEAQHLILTQLRSKLSRATLSLMHGLVMQSRRLPSMAIRQEELPITSEVEPLADASWEETEESVQFGIIREAVTL</sequence>
<feature type="domain" description="Helicase C-terminal" evidence="7">
    <location>
        <begin position="327"/>
        <end position="504"/>
    </location>
</feature>
<dbReference type="Proteomes" id="UP001344906">
    <property type="component" value="Unassembled WGS sequence"/>
</dbReference>
<dbReference type="SMART" id="SM00382">
    <property type="entry name" value="AAA"/>
    <property type="match status" value="1"/>
</dbReference>
<dbReference type="InterPro" id="IPR027417">
    <property type="entry name" value="P-loop_NTPase"/>
</dbReference>
<evidence type="ECO:0000259" key="6">
    <source>
        <dbReference type="PROSITE" id="PS51192"/>
    </source>
</evidence>
<evidence type="ECO:0000259" key="7">
    <source>
        <dbReference type="PROSITE" id="PS51194"/>
    </source>
</evidence>
<name>A0ABQ6G060_9CHLR</name>
<reference evidence="8 9" key="1">
    <citation type="submission" date="2023-02" db="EMBL/GenBank/DDBJ databases">
        <title>Dictyobacter halimunensis sp. nov., a new member of the class Ktedonobacteria from forest soil in a geothermal area.</title>
        <authorList>
            <person name="Rachmania M.K."/>
            <person name="Ningsih F."/>
            <person name="Sakai Y."/>
            <person name="Yabe S."/>
            <person name="Yokota A."/>
            <person name="Sjamsuridzal W."/>
        </authorList>
    </citation>
    <scope>NUCLEOTIDE SEQUENCE [LARGE SCALE GENOMIC DNA]</scope>
    <source>
        <strain evidence="8 9">S3.2.2.5</strain>
    </source>
</reference>
<dbReference type="InterPro" id="IPR003593">
    <property type="entry name" value="AAA+_ATPase"/>
</dbReference>
<dbReference type="RefSeq" id="WP_338255876.1">
    <property type="nucleotide sequence ID" value="NZ_BSRI01000002.1"/>
</dbReference>
<evidence type="ECO:0000256" key="3">
    <source>
        <dbReference type="ARBA" id="ARBA00022806"/>
    </source>
</evidence>
<dbReference type="SMART" id="SM00487">
    <property type="entry name" value="DEXDc"/>
    <property type="match status" value="1"/>
</dbReference>
<feature type="compositionally biased region" description="Basic and acidic residues" evidence="5">
    <location>
        <begin position="262"/>
        <end position="271"/>
    </location>
</feature>
<accession>A0ABQ6G060</accession>
<dbReference type="SMART" id="SM01142">
    <property type="entry name" value="DSHCT"/>
    <property type="match status" value="1"/>
</dbReference>
<comment type="caution">
    <text evidence="8">The sequence shown here is derived from an EMBL/GenBank/DDBJ whole genome shotgun (WGS) entry which is preliminary data.</text>
</comment>
<dbReference type="CDD" id="cd18795">
    <property type="entry name" value="SF2_C_Ski2"/>
    <property type="match status" value="1"/>
</dbReference>
<dbReference type="EMBL" id="BSRI01000002">
    <property type="protein sequence ID" value="GLV59287.1"/>
    <property type="molecule type" value="Genomic_DNA"/>
</dbReference>
<keyword evidence="3" id="KW-0347">Helicase</keyword>
<protein>
    <recommendedName>
        <fullName evidence="10">Helicase</fullName>
    </recommendedName>
</protein>
<keyword evidence="1" id="KW-0547">Nucleotide-binding</keyword>
<dbReference type="Pfam" id="PF00270">
    <property type="entry name" value="DEAD"/>
    <property type="match status" value="1"/>
</dbReference>
<dbReference type="PROSITE" id="PS51194">
    <property type="entry name" value="HELICASE_CTER"/>
    <property type="match status" value="1"/>
</dbReference>
<keyword evidence="2" id="KW-0378">Hydrolase</keyword>
<dbReference type="Pfam" id="PF00271">
    <property type="entry name" value="Helicase_C"/>
    <property type="match status" value="1"/>
</dbReference>
<dbReference type="InterPro" id="IPR050699">
    <property type="entry name" value="RNA-DNA_Helicase"/>
</dbReference>
<dbReference type="PANTHER" id="PTHR12131">
    <property type="entry name" value="ATP-DEPENDENT RNA AND DNA HELICASE"/>
    <property type="match status" value="1"/>
</dbReference>
<evidence type="ECO:0000313" key="9">
    <source>
        <dbReference type="Proteomes" id="UP001344906"/>
    </source>
</evidence>
<feature type="region of interest" description="Disordered" evidence="5">
    <location>
        <begin position="250"/>
        <end position="294"/>
    </location>
</feature>
<dbReference type="Gene3D" id="1.10.3380.30">
    <property type="match status" value="1"/>
</dbReference>
<dbReference type="Pfam" id="PF08148">
    <property type="entry name" value="DSHCT"/>
    <property type="match status" value="1"/>
</dbReference>
<dbReference type="InterPro" id="IPR012961">
    <property type="entry name" value="Ski2/MTR4_C"/>
</dbReference>
<keyword evidence="9" id="KW-1185">Reference proteome</keyword>
<evidence type="ECO:0000256" key="4">
    <source>
        <dbReference type="ARBA" id="ARBA00022840"/>
    </source>
</evidence>
<keyword evidence="4" id="KW-0067">ATP-binding</keyword>
<feature type="region of interest" description="Disordered" evidence="5">
    <location>
        <begin position="519"/>
        <end position="548"/>
    </location>
</feature>
<dbReference type="InterPro" id="IPR014001">
    <property type="entry name" value="Helicase_ATP-bd"/>
</dbReference>
<evidence type="ECO:0008006" key="10">
    <source>
        <dbReference type="Google" id="ProtNLM"/>
    </source>
</evidence>
<feature type="compositionally biased region" description="Polar residues" evidence="5">
    <location>
        <begin position="273"/>
        <end position="282"/>
    </location>
</feature>
<dbReference type="PROSITE" id="PS51192">
    <property type="entry name" value="HELICASE_ATP_BIND_1"/>
    <property type="match status" value="1"/>
</dbReference>
<evidence type="ECO:0000256" key="5">
    <source>
        <dbReference type="SAM" id="MobiDB-lite"/>
    </source>
</evidence>
<evidence type="ECO:0000256" key="1">
    <source>
        <dbReference type="ARBA" id="ARBA00022741"/>
    </source>
</evidence>
<evidence type="ECO:0000256" key="2">
    <source>
        <dbReference type="ARBA" id="ARBA00022801"/>
    </source>
</evidence>
<proteinExistence type="predicted"/>
<dbReference type="Gene3D" id="3.40.50.300">
    <property type="entry name" value="P-loop containing nucleotide triphosphate hydrolases"/>
    <property type="match status" value="2"/>
</dbReference>
<feature type="domain" description="Helicase ATP-binding" evidence="6">
    <location>
        <begin position="35"/>
        <end position="201"/>
    </location>
</feature>
<feature type="compositionally biased region" description="Basic residues" evidence="5">
    <location>
        <begin position="523"/>
        <end position="542"/>
    </location>
</feature>
<dbReference type="SMART" id="SM00490">
    <property type="entry name" value="HELICc"/>
    <property type="match status" value="1"/>
</dbReference>
<dbReference type="PANTHER" id="PTHR12131:SF1">
    <property type="entry name" value="ATP-DEPENDENT RNA HELICASE SUPV3L1, MITOCHONDRIAL-RELATED"/>
    <property type="match status" value="1"/>
</dbReference>
<dbReference type="InterPro" id="IPR011545">
    <property type="entry name" value="DEAD/DEAH_box_helicase_dom"/>
</dbReference>
<organism evidence="8 9">
    <name type="scientific">Dictyobacter halimunensis</name>
    <dbReference type="NCBI Taxonomy" id="3026934"/>
    <lineage>
        <taxon>Bacteria</taxon>
        <taxon>Bacillati</taxon>
        <taxon>Chloroflexota</taxon>
        <taxon>Ktedonobacteria</taxon>
        <taxon>Ktedonobacterales</taxon>
        <taxon>Dictyobacteraceae</taxon>
        <taxon>Dictyobacter</taxon>
    </lineage>
</organism>
<evidence type="ECO:0000313" key="8">
    <source>
        <dbReference type="EMBL" id="GLV59287.1"/>
    </source>
</evidence>
<dbReference type="InterPro" id="IPR001650">
    <property type="entry name" value="Helicase_C-like"/>
</dbReference>
<gene>
    <name evidence="8" type="ORF">KDH_61140</name>
</gene>
<dbReference type="SUPFAM" id="SSF52540">
    <property type="entry name" value="P-loop containing nucleoside triphosphate hydrolases"/>
    <property type="match status" value="1"/>
</dbReference>